<dbReference type="SUPFAM" id="SSF46565">
    <property type="entry name" value="Chaperone J-domain"/>
    <property type="match status" value="1"/>
</dbReference>
<reference evidence="3 12" key="5">
    <citation type="submission" date="2023-08" db="EMBL/GenBank/DDBJ databases">
        <title>Draft genome sequence of Janthinobacterium lividum.</title>
        <authorList>
            <person name="Chun B.H."/>
            <person name="Lee Y."/>
        </authorList>
    </citation>
    <scope>NUCLEOTIDE SEQUENCE [LARGE SCALE GENOMIC DNA]</scope>
    <source>
        <strain evidence="3 12">AMJK</strain>
    </source>
</reference>
<evidence type="ECO:0000313" key="12">
    <source>
        <dbReference type="Proteomes" id="UP001237592"/>
    </source>
</evidence>
<keyword evidence="12" id="KW-1185">Reference proteome</keyword>
<dbReference type="Proteomes" id="UP000179840">
    <property type="component" value="Unassembled WGS sequence"/>
</dbReference>
<evidence type="ECO:0000313" key="4">
    <source>
        <dbReference type="EMBL" id="OFJ48170.1"/>
    </source>
</evidence>
<dbReference type="PRINTS" id="PR00625">
    <property type="entry name" value="JDOMAIN"/>
</dbReference>
<dbReference type="Proteomes" id="UP000305681">
    <property type="component" value="Unassembled WGS sequence"/>
</dbReference>
<evidence type="ECO:0000313" key="11">
    <source>
        <dbReference type="Proteomes" id="UP000662821"/>
    </source>
</evidence>
<reference evidence="7 10" key="3">
    <citation type="submission" date="2019-06" db="EMBL/GenBank/DDBJ databases">
        <title>Genome sequence of Janthinobacterium lividum UCD_MED1.</title>
        <authorList>
            <person name="De Leon M.E."/>
            <person name="Jospin G."/>
        </authorList>
    </citation>
    <scope>NUCLEOTIDE SEQUENCE [LARGE SCALE GENOMIC DNA]</scope>
    <source>
        <strain evidence="7 10">UCD_MED1</strain>
    </source>
</reference>
<dbReference type="EMBL" id="MAQB02000001">
    <property type="protein sequence ID" value="OFJ48170.1"/>
    <property type="molecule type" value="Genomic_DNA"/>
</dbReference>
<dbReference type="SMART" id="SM00271">
    <property type="entry name" value="DnaJ"/>
    <property type="match status" value="1"/>
</dbReference>
<dbReference type="Pfam" id="PF00226">
    <property type="entry name" value="DnaJ"/>
    <property type="match status" value="1"/>
</dbReference>
<evidence type="ECO:0000313" key="7">
    <source>
        <dbReference type="EMBL" id="TNC77417.1"/>
    </source>
</evidence>
<sequence>MENLYNVLGVAPNASDDEIKKVYRSLAMRFHPDRNQAPGAEARFKSVTKAYEILADPAKRAEYDQSVNHRIIIDPEAEAYALWCGVFRLHGTVLPAD</sequence>
<dbReference type="GO" id="GO:0051787">
    <property type="term" value="F:misfolded protein binding"/>
    <property type="evidence" value="ECO:0007669"/>
    <property type="project" value="TreeGrafter"/>
</dbReference>
<dbReference type="RefSeq" id="WP_010395442.1">
    <property type="nucleotide sequence ID" value="NZ_CBCRWJ010000002.1"/>
</dbReference>
<dbReference type="PANTHER" id="PTHR44360:SF1">
    <property type="entry name" value="DNAJ HOMOLOG SUBFAMILY B MEMBER 9"/>
    <property type="match status" value="1"/>
</dbReference>
<gene>
    <name evidence="5" type="ORF">AKG95_22335</name>
    <name evidence="4" type="ORF">BA896_003420</name>
    <name evidence="7" type="ORF">FHI69_08735</name>
    <name evidence="6" type="ORF">J3P46_07145</name>
    <name evidence="3" type="ORF">RB624_18635</name>
</gene>
<dbReference type="EMBL" id="CP071520">
    <property type="protein sequence ID" value="QSX97690.1"/>
    <property type="molecule type" value="Genomic_DNA"/>
</dbReference>
<evidence type="ECO:0000313" key="10">
    <source>
        <dbReference type="Proteomes" id="UP000305681"/>
    </source>
</evidence>
<dbReference type="CDD" id="cd06257">
    <property type="entry name" value="DnaJ"/>
    <property type="match status" value="1"/>
</dbReference>
<protein>
    <submittedName>
        <fullName evidence="3">DnaJ domain-containing protein</fullName>
    </submittedName>
    <submittedName>
        <fullName evidence="4">Molecular chaperone DnaJ</fullName>
    </submittedName>
</protein>
<dbReference type="InterPro" id="IPR051948">
    <property type="entry name" value="Hsp70_co-chaperone_J-domain"/>
</dbReference>
<evidence type="ECO:0000313" key="9">
    <source>
        <dbReference type="Proteomes" id="UP000179840"/>
    </source>
</evidence>
<evidence type="ECO:0000313" key="8">
    <source>
        <dbReference type="Proteomes" id="UP000092634"/>
    </source>
</evidence>
<accession>A0A1E7V3J2</accession>
<dbReference type="GO" id="GO:0036503">
    <property type="term" value="P:ERAD pathway"/>
    <property type="evidence" value="ECO:0007669"/>
    <property type="project" value="TreeGrafter"/>
</dbReference>
<reference evidence="5 9" key="1">
    <citation type="submission" date="2015-06" db="EMBL/GenBank/DDBJ databases">
        <title>Draft genome sequencing of a biphenyl-degrading bacterium, Janthinobacterium lividum MEG1.</title>
        <authorList>
            <person name="Shimodaira J."/>
            <person name="Hatta T."/>
        </authorList>
    </citation>
    <scope>NUCLEOTIDE SEQUENCE [LARGE SCALE GENOMIC DNA]</scope>
    <source>
        <strain evidence="5 9">MEG1</strain>
    </source>
</reference>
<dbReference type="OrthoDB" id="9779622at2"/>
<evidence type="ECO:0000256" key="1">
    <source>
        <dbReference type="ARBA" id="ARBA00023186"/>
    </source>
</evidence>
<dbReference type="InterPro" id="IPR018253">
    <property type="entry name" value="DnaJ_domain_CS"/>
</dbReference>
<dbReference type="Proteomes" id="UP001237592">
    <property type="component" value="Unassembled WGS sequence"/>
</dbReference>
<organism evidence="4 8">
    <name type="scientific">Janthinobacterium lividum</name>
    <dbReference type="NCBI Taxonomy" id="29581"/>
    <lineage>
        <taxon>Bacteria</taxon>
        <taxon>Pseudomonadati</taxon>
        <taxon>Pseudomonadota</taxon>
        <taxon>Betaproteobacteria</taxon>
        <taxon>Burkholderiales</taxon>
        <taxon>Oxalobacteraceae</taxon>
        <taxon>Janthinobacterium</taxon>
    </lineage>
</organism>
<dbReference type="PANTHER" id="PTHR44360">
    <property type="entry name" value="DNAJ HOMOLOG SUBFAMILY B MEMBER 9"/>
    <property type="match status" value="1"/>
</dbReference>
<dbReference type="AlphaFoldDB" id="A0A1E7V3J2"/>
<evidence type="ECO:0000313" key="5">
    <source>
        <dbReference type="EMBL" id="OHV95024.1"/>
    </source>
</evidence>
<keyword evidence="1" id="KW-0143">Chaperone</keyword>
<dbReference type="EMBL" id="VDGE01000002">
    <property type="protein sequence ID" value="TNC77417.1"/>
    <property type="molecule type" value="Genomic_DNA"/>
</dbReference>
<name>A0A1E7V3J2_9BURK</name>
<reference evidence="4 8" key="2">
    <citation type="submission" date="2016-10" db="EMBL/GenBank/DDBJ databases">
        <title>Updated version of Genome Assembly of Janthinobacterium lividum ERGS5:01.</title>
        <authorList>
            <person name="Kumar R."/>
            <person name="Acharya V."/>
            <person name="Singh D."/>
        </authorList>
    </citation>
    <scope>NUCLEOTIDE SEQUENCE [LARGE SCALE GENOMIC DNA]</scope>
    <source>
        <strain evidence="4 8">ERGS5:01</strain>
    </source>
</reference>
<feature type="domain" description="J" evidence="2">
    <location>
        <begin position="3"/>
        <end position="67"/>
    </location>
</feature>
<dbReference type="Proteomes" id="UP000092634">
    <property type="component" value="Unassembled WGS sequence"/>
</dbReference>
<dbReference type="GO" id="GO:0051087">
    <property type="term" value="F:protein-folding chaperone binding"/>
    <property type="evidence" value="ECO:0007669"/>
    <property type="project" value="TreeGrafter"/>
</dbReference>
<dbReference type="InterPro" id="IPR036869">
    <property type="entry name" value="J_dom_sf"/>
</dbReference>
<dbReference type="Proteomes" id="UP000662821">
    <property type="component" value="Chromosome"/>
</dbReference>
<dbReference type="Gene3D" id="1.10.287.110">
    <property type="entry name" value="DnaJ domain"/>
    <property type="match status" value="1"/>
</dbReference>
<dbReference type="PATRIC" id="fig|29581.30.peg.3441"/>
<dbReference type="PROSITE" id="PS00636">
    <property type="entry name" value="DNAJ_1"/>
    <property type="match status" value="1"/>
</dbReference>
<dbReference type="GeneID" id="56945057"/>
<dbReference type="InterPro" id="IPR001623">
    <property type="entry name" value="DnaJ_domain"/>
</dbReference>
<dbReference type="PROSITE" id="PS50076">
    <property type="entry name" value="DNAJ_2"/>
    <property type="match status" value="1"/>
</dbReference>
<evidence type="ECO:0000259" key="2">
    <source>
        <dbReference type="PROSITE" id="PS50076"/>
    </source>
</evidence>
<reference evidence="6 11" key="4">
    <citation type="submission" date="2021-03" db="EMBL/GenBank/DDBJ databases">
        <title>Draft genome sequence of Janthinobacterium sp. strain PLB02 isolated from infected primmorphs (Lubomirskia baicalensis).</title>
        <authorList>
            <person name="Chernogor L.I."/>
            <person name="Belikov S.I."/>
            <person name="Petrushin I.S."/>
        </authorList>
    </citation>
    <scope>NUCLEOTIDE SEQUENCE [LARGE SCALE GENOMIC DNA]</scope>
    <source>
        <strain evidence="6 11">PLB02</strain>
    </source>
</reference>
<evidence type="ECO:0000313" key="3">
    <source>
        <dbReference type="EMBL" id="MDQ4627913.1"/>
    </source>
</evidence>
<evidence type="ECO:0000313" key="6">
    <source>
        <dbReference type="EMBL" id="QSX97690.1"/>
    </source>
</evidence>
<proteinExistence type="predicted"/>
<dbReference type="EMBL" id="LFKP01000011">
    <property type="protein sequence ID" value="OHV95024.1"/>
    <property type="molecule type" value="Genomic_DNA"/>
</dbReference>
<dbReference type="EMBL" id="JAVFKP010000004">
    <property type="protein sequence ID" value="MDQ4627913.1"/>
    <property type="molecule type" value="Genomic_DNA"/>
</dbReference>